<evidence type="ECO:0000313" key="3">
    <source>
        <dbReference type="EMBL" id="GGJ76700.1"/>
    </source>
</evidence>
<sequence length="188" mass="20112">MWTGTAHYGERVTRRNKALRRPGSRPEMLDAPAGGPGPTAPLPPAFVDDVRLALHARCPSGYRASAGPTLQLAGGAHARPDLAVVPAAAGSPVPVDGALLIVDIVGPEATVREVFDRARRYAAADVLAYWLLDPLGDRVRLTEFLRGARGAYEFGAATEERYETIIPYPITLDLPALGARRGQTIPNR</sequence>
<dbReference type="Pfam" id="PF05685">
    <property type="entry name" value="Uma2"/>
    <property type="match status" value="1"/>
</dbReference>
<gene>
    <name evidence="3" type="ORF">GCM10010123_03360</name>
</gene>
<dbReference type="Proteomes" id="UP000649739">
    <property type="component" value="Unassembled WGS sequence"/>
</dbReference>
<feature type="domain" description="Putative restriction endonuclease" evidence="2">
    <location>
        <begin position="55"/>
        <end position="141"/>
    </location>
</feature>
<dbReference type="InterPro" id="IPR011335">
    <property type="entry name" value="Restrct_endonuc-II-like"/>
</dbReference>
<proteinExistence type="predicted"/>
<evidence type="ECO:0000313" key="4">
    <source>
        <dbReference type="Proteomes" id="UP000649739"/>
    </source>
</evidence>
<comment type="caution">
    <text evidence="3">The sequence shown here is derived from an EMBL/GenBank/DDBJ whole genome shotgun (WGS) entry which is preliminary data.</text>
</comment>
<dbReference type="EMBL" id="BMQB01000001">
    <property type="protein sequence ID" value="GGJ76700.1"/>
    <property type="molecule type" value="Genomic_DNA"/>
</dbReference>
<dbReference type="AlphaFoldDB" id="A0A8J3F618"/>
<reference evidence="3" key="2">
    <citation type="submission" date="2020-09" db="EMBL/GenBank/DDBJ databases">
        <authorList>
            <person name="Sun Q."/>
            <person name="Ohkuma M."/>
        </authorList>
    </citation>
    <scope>NUCLEOTIDE SEQUENCE</scope>
    <source>
        <strain evidence="3">JCM 3090</strain>
    </source>
</reference>
<accession>A0A8J3F618</accession>
<dbReference type="SUPFAM" id="SSF52980">
    <property type="entry name" value="Restriction endonuclease-like"/>
    <property type="match status" value="1"/>
</dbReference>
<evidence type="ECO:0000256" key="1">
    <source>
        <dbReference type="SAM" id="MobiDB-lite"/>
    </source>
</evidence>
<evidence type="ECO:0000259" key="2">
    <source>
        <dbReference type="Pfam" id="PF05685"/>
    </source>
</evidence>
<dbReference type="Gene3D" id="3.90.1570.10">
    <property type="entry name" value="tt1808, chain A"/>
    <property type="match status" value="1"/>
</dbReference>
<keyword evidence="4" id="KW-1185">Reference proteome</keyword>
<reference evidence="3" key="1">
    <citation type="journal article" date="2014" name="Int. J. Syst. Evol. Microbiol.">
        <title>Complete genome sequence of Corynebacterium casei LMG S-19264T (=DSM 44701T), isolated from a smear-ripened cheese.</title>
        <authorList>
            <consortium name="US DOE Joint Genome Institute (JGI-PGF)"/>
            <person name="Walter F."/>
            <person name="Albersmeier A."/>
            <person name="Kalinowski J."/>
            <person name="Ruckert C."/>
        </authorList>
    </citation>
    <scope>NUCLEOTIDE SEQUENCE</scope>
    <source>
        <strain evidence="3">JCM 3090</strain>
    </source>
</reference>
<protein>
    <recommendedName>
        <fullName evidence="2">Putative restriction endonuclease domain-containing protein</fullName>
    </recommendedName>
</protein>
<name>A0A8J3F618_9ACTN</name>
<feature type="region of interest" description="Disordered" evidence="1">
    <location>
        <begin position="1"/>
        <end position="42"/>
    </location>
</feature>
<organism evidence="3 4">
    <name type="scientific">Pilimelia anulata</name>
    <dbReference type="NCBI Taxonomy" id="53371"/>
    <lineage>
        <taxon>Bacteria</taxon>
        <taxon>Bacillati</taxon>
        <taxon>Actinomycetota</taxon>
        <taxon>Actinomycetes</taxon>
        <taxon>Micromonosporales</taxon>
        <taxon>Micromonosporaceae</taxon>
        <taxon>Pilimelia</taxon>
    </lineage>
</organism>
<feature type="compositionally biased region" description="Basic residues" evidence="1">
    <location>
        <begin position="14"/>
        <end position="23"/>
    </location>
</feature>
<dbReference type="InterPro" id="IPR012296">
    <property type="entry name" value="Nuclease_put_TT1808"/>
</dbReference>
<dbReference type="InterPro" id="IPR008538">
    <property type="entry name" value="Uma2"/>
</dbReference>